<gene>
    <name evidence="20" type="primary">ND2</name>
</gene>
<evidence type="ECO:0000256" key="5">
    <source>
        <dbReference type="ARBA" id="ARBA00021008"/>
    </source>
</evidence>
<feature type="transmembrane region" description="Helical" evidence="18">
    <location>
        <begin position="132"/>
        <end position="158"/>
    </location>
</feature>
<dbReference type="AlphaFoldDB" id="A0A650DRB6"/>
<keyword evidence="11 18" id="KW-0249">Electron transport</keyword>
<comment type="similarity">
    <text evidence="3 18">Belongs to the complex I subunit 2 family.</text>
</comment>
<keyword evidence="7 18" id="KW-0679">Respiratory chain</keyword>
<evidence type="ECO:0000256" key="11">
    <source>
        <dbReference type="ARBA" id="ARBA00022982"/>
    </source>
</evidence>
<evidence type="ECO:0000313" key="20">
    <source>
        <dbReference type="EMBL" id="QGT34985.1"/>
    </source>
</evidence>
<comment type="function">
    <text evidence="1">Core subunit of the mitochondrial membrane respiratory chain NADH dehydrogenase (Complex I) that is believed to belong to the minimal assembly required for catalysis. Complex I functions in the transfer of electrons from NADH to the respiratory chain. The immediate electron acceptor for the enzyme is believed to be ubiquinone.</text>
</comment>
<reference evidence="20" key="1">
    <citation type="submission" date="2019-11" db="EMBL/GenBank/DDBJ databases">
        <title>The complete mitochondrial genome of Orthonychiurus folsomi (Collembola: Onychiuridae).</title>
        <authorList>
            <person name="Yao H.-F."/>
            <person name="Sun X."/>
            <person name="Xie Z.-J."/>
            <person name="Dong J."/>
        </authorList>
    </citation>
    <scope>NUCLEOTIDE SEQUENCE</scope>
</reference>
<evidence type="ECO:0000256" key="10">
    <source>
        <dbReference type="ARBA" id="ARBA00022967"/>
    </source>
</evidence>
<protein>
    <recommendedName>
        <fullName evidence="5 18">NADH-ubiquinone oxidoreductase chain 2</fullName>
        <ecNumber evidence="4 18">7.1.1.2</ecNumber>
    </recommendedName>
</protein>
<dbReference type="InterPro" id="IPR050175">
    <property type="entry name" value="Complex_I_Subunit_2"/>
</dbReference>
<evidence type="ECO:0000256" key="6">
    <source>
        <dbReference type="ARBA" id="ARBA00022448"/>
    </source>
</evidence>
<evidence type="ECO:0000256" key="3">
    <source>
        <dbReference type="ARBA" id="ARBA00007012"/>
    </source>
</evidence>
<evidence type="ECO:0000256" key="9">
    <source>
        <dbReference type="ARBA" id="ARBA00022792"/>
    </source>
</evidence>
<dbReference type="InterPro" id="IPR001750">
    <property type="entry name" value="ND/Mrp_TM"/>
</dbReference>
<evidence type="ECO:0000259" key="19">
    <source>
        <dbReference type="Pfam" id="PF00361"/>
    </source>
</evidence>
<dbReference type="PROSITE" id="PS51257">
    <property type="entry name" value="PROKAR_LIPOPROTEIN"/>
    <property type="match status" value="1"/>
</dbReference>
<dbReference type="PANTHER" id="PTHR46552">
    <property type="entry name" value="NADH-UBIQUINONE OXIDOREDUCTASE CHAIN 2"/>
    <property type="match status" value="1"/>
</dbReference>
<comment type="catalytic activity">
    <reaction evidence="17 18">
        <text>a ubiquinone + NADH + 5 H(+)(in) = a ubiquinol + NAD(+) + 4 H(+)(out)</text>
        <dbReference type="Rhea" id="RHEA:29091"/>
        <dbReference type="Rhea" id="RHEA-COMP:9565"/>
        <dbReference type="Rhea" id="RHEA-COMP:9566"/>
        <dbReference type="ChEBI" id="CHEBI:15378"/>
        <dbReference type="ChEBI" id="CHEBI:16389"/>
        <dbReference type="ChEBI" id="CHEBI:17976"/>
        <dbReference type="ChEBI" id="CHEBI:57540"/>
        <dbReference type="ChEBI" id="CHEBI:57945"/>
        <dbReference type="EC" id="7.1.1.2"/>
    </reaction>
</comment>
<keyword evidence="12 18" id="KW-1133">Transmembrane helix</keyword>
<evidence type="ECO:0000256" key="17">
    <source>
        <dbReference type="ARBA" id="ARBA00049551"/>
    </source>
</evidence>
<evidence type="ECO:0000256" key="16">
    <source>
        <dbReference type="ARBA" id="ARBA00023136"/>
    </source>
</evidence>
<feature type="transmembrane region" description="Helical" evidence="18">
    <location>
        <begin position="193"/>
        <end position="213"/>
    </location>
</feature>
<evidence type="ECO:0000256" key="1">
    <source>
        <dbReference type="ARBA" id="ARBA00003257"/>
    </source>
</evidence>
<dbReference type="GO" id="GO:0006120">
    <property type="term" value="P:mitochondrial electron transport, NADH to ubiquinone"/>
    <property type="evidence" value="ECO:0007669"/>
    <property type="project" value="InterPro"/>
</dbReference>
<feature type="domain" description="NADH:quinone oxidoreductase/Mrp antiporter transmembrane" evidence="19">
    <location>
        <begin position="24"/>
        <end position="279"/>
    </location>
</feature>
<dbReference type="InterPro" id="IPR003917">
    <property type="entry name" value="NADH_UbQ_OxRdtase_chain2"/>
</dbReference>
<accession>A0A650DRB6</accession>
<evidence type="ECO:0000256" key="18">
    <source>
        <dbReference type="RuleBase" id="RU003403"/>
    </source>
</evidence>
<comment type="function">
    <text evidence="18">Core subunit of the mitochondrial membrane respiratory chain NADH dehydrogenase (Complex I) which catalyzes electron transfer from NADH through the respiratory chain, using ubiquinone as an electron acceptor. Essential for the catalytic activity and assembly of complex I.</text>
</comment>
<proteinExistence type="inferred from homology"/>
<evidence type="ECO:0000256" key="4">
    <source>
        <dbReference type="ARBA" id="ARBA00012944"/>
    </source>
</evidence>
<dbReference type="PANTHER" id="PTHR46552:SF1">
    <property type="entry name" value="NADH-UBIQUINONE OXIDOREDUCTASE CHAIN 2"/>
    <property type="match status" value="1"/>
</dbReference>
<dbReference type="GO" id="GO:0008137">
    <property type="term" value="F:NADH dehydrogenase (ubiquinone) activity"/>
    <property type="evidence" value="ECO:0007669"/>
    <property type="project" value="UniProtKB-EC"/>
</dbReference>
<feature type="transmembrane region" description="Helical" evidence="18">
    <location>
        <begin position="58"/>
        <end position="80"/>
    </location>
</feature>
<evidence type="ECO:0000256" key="7">
    <source>
        <dbReference type="ARBA" id="ARBA00022660"/>
    </source>
</evidence>
<feature type="transmembrane region" description="Helical" evidence="18">
    <location>
        <begin position="233"/>
        <end position="256"/>
    </location>
</feature>
<keyword evidence="6" id="KW-0813">Transport</keyword>
<keyword evidence="16 18" id="KW-0472">Membrane</keyword>
<evidence type="ECO:0000256" key="2">
    <source>
        <dbReference type="ARBA" id="ARBA00004448"/>
    </source>
</evidence>
<keyword evidence="10 18" id="KW-1278">Translocase</keyword>
<dbReference type="Pfam" id="PF00361">
    <property type="entry name" value="Proton_antipo_M"/>
    <property type="match status" value="1"/>
</dbReference>
<dbReference type="PRINTS" id="PR01436">
    <property type="entry name" value="NADHDHGNASE2"/>
</dbReference>
<dbReference type="GO" id="GO:0005743">
    <property type="term" value="C:mitochondrial inner membrane"/>
    <property type="evidence" value="ECO:0007669"/>
    <property type="project" value="UniProtKB-SubCell"/>
</dbReference>
<comment type="subcellular location">
    <subcellularLocation>
        <location evidence="2 18">Mitochondrion inner membrane</location>
        <topology evidence="2 18">Multi-pass membrane protein</topology>
    </subcellularLocation>
</comment>
<dbReference type="EMBL" id="MN661001">
    <property type="protein sequence ID" value="QGT34985.1"/>
    <property type="molecule type" value="Genomic_DNA"/>
</dbReference>
<keyword evidence="8 18" id="KW-0812">Transmembrane</keyword>
<evidence type="ECO:0000256" key="12">
    <source>
        <dbReference type="ARBA" id="ARBA00022989"/>
    </source>
</evidence>
<evidence type="ECO:0000256" key="14">
    <source>
        <dbReference type="ARBA" id="ARBA00023075"/>
    </source>
</evidence>
<keyword evidence="14 18" id="KW-0830">Ubiquinone</keyword>
<name>A0A650DRB6_9HEXA</name>
<feature type="transmembrane region" description="Helical" evidence="18">
    <location>
        <begin position="315"/>
        <end position="334"/>
    </location>
</feature>
<organism evidence="20">
    <name type="scientific">Orthonychiurus folsomi</name>
    <dbReference type="NCBI Taxonomy" id="2581074"/>
    <lineage>
        <taxon>Eukaryota</taxon>
        <taxon>Metazoa</taxon>
        <taxon>Ecdysozoa</taxon>
        <taxon>Arthropoda</taxon>
        <taxon>Hexapoda</taxon>
        <taxon>Collembola</taxon>
        <taxon>Poduromorpha</taxon>
        <taxon>Poduroidea</taxon>
        <taxon>Onychiuridae</taxon>
        <taxon>Onychiurinae</taxon>
        <taxon>Orthonychiurus</taxon>
    </lineage>
</organism>
<dbReference type="EC" id="7.1.1.2" evidence="4 18"/>
<evidence type="ECO:0000256" key="13">
    <source>
        <dbReference type="ARBA" id="ARBA00023027"/>
    </source>
</evidence>
<evidence type="ECO:0000256" key="15">
    <source>
        <dbReference type="ARBA" id="ARBA00023128"/>
    </source>
</evidence>
<evidence type="ECO:0000256" key="8">
    <source>
        <dbReference type="ARBA" id="ARBA00022692"/>
    </source>
</evidence>
<sequence length="335" mass="37530">MLINLKNNLYTSTLITGTLIAISSSSWFSCWLGLEINLMSLIPLIINKINPSSSEASIKYFITQALASIIIIMSASFIFFKSSNNFIEMSQTFLMVGIGMKIGAAPLHFWLPQVIQTSEWHQIIIILTWQKIAPMCLLMFSSNFLIFFLVIASCFTGVSGALNQTSIKKIIVYSSILHSAWMMSALNSSETIWWFYFIIYSMISASVIISFYLTPILSVKQLFNSFLPTSTSLIILMNFFSLGGIPPFLGFLMKIVTLTTMISLEANLMIIAILVFSSLLALLFYTRLIFSSSLISLSKINLNFKMNSLNSSSMYFLIFSVFGNICTPIILTLIL</sequence>
<keyword evidence="13 18" id="KW-0520">NAD</keyword>
<feature type="transmembrane region" description="Helical" evidence="18">
    <location>
        <begin position="92"/>
        <end position="111"/>
    </location>
</feature>
<keyword evidence="9 18" id="KW-0999">Mitochondrion inner membrane</keyword>
<feature type="transmembrane region" description="Helical" evidence="18">
    <location>
        <begin position="268"/>
        <end position="295"/>
    </location>
</feature>
<geneLocation type="mitochondrion" evidence="20"/>
<keyword evidence="15 18" id="KW-0496">Mitochondrion</keyword>